<dbReference type="OMA" id="WGKPAEC"/>
<evidence type="ECO:0000256" key="18">
    <source>
        <dbReference type="ARBA" id="ARBA00038851"/>
    </source>
</evidence>
<evidence type="ECO:0000256" key="19">
    <source>
        <dbReference type="ARBA" id="ARBA00039984"/>
    </source>
</evidence>
<evidence type="ECO:0000256" key="23">
    <source>
        <dbReference type="SAM" id="MobiDB-lite"/>
    </source>
</evidence>
<keyword evidence="9" id="KW-0521">NADP</keyword>
<evidence type="ECO:0000256" key="9">
    <source>
        <dbReference type="ARBA" id="ARBA00022857"/>
    </source>
</evidence>
<proteinExistence type="inferred from homology"/>
<feature type="compositionally biased region" description="Basic and acidic residues" evidence="23">
    <location>
        <begin position="1"/>
        <end position="12"/>
    </location>
</feature>
<dbReference type="AlphaFoldDB" id="A0A137P3N3"/>
<comment type="subcellular location">
    <subcellularLocation>
        <location evidence="1">Endoplasmic reticulum membrane</location>
        <topology evidence="1">Multi-pass membrane protein</topology>
    </subcellularLocation>
</comment>
<evidence type="ECO:0000256" key="13">
    <source>
        <dbReference type="ARBA" id="ARBA00023011"/>
    </source>
</evidence>
<dbReference type="FunFam" id="1.20.120.1630:FF:000004">
    <property type="entry name" value="7-dehydrocholesterol reductase"/>
    <property type="match status" value="1"/>
</dbReference>
<dbReference type="Gene3D" id="1.20.120.1630">
    <property type="match status" value="1"/>
</dbReference>
<keyword evidence="7" id="KW-0152">Cholesterol biosynthesis</keyword>
<keyword evidence="11 24" id="KW-1133">Transmembrane helix</keyword>
<keyword evidence="14" id="KW-0443">Lipid metabolism</keyword>
<keyword evidence="16" id="KW-1207">Sterol metabolism</keyword>
<feature type="transmembrane region" description="Helical" evidence="24">
    <location>
        <begin position="161"/>
        <end position="181"/>
    </location>
</feature>
<evidence type="ECO:0000256" key="16">
    <source>
        <dbReference type="ARBA" id="ARBA00023166"/>
    </source>
</evidence>
<evidence type="ECO:0000256" key="2">
    <source>
        <dbReference type="ARBA" id="ARBA00004770"/>
    </source>
</evidence>
<evidence type="ECO:0000256" key="15">
    <source>
        <dbReference type="ARBA" id="ARBA00023136"/>
    </source>
</evidence>
<comment type="catalytic activity">
    <reaction evidence="22">
        <text>7-dehydrodesmosterol + NADPH + H(+) = desmosterol + NADP(+)</text>
        <dbReference type="Rhea" id="RHEA:46740"/>
        <dbReference type="ChEBI" id="CHEBI:15378"/>
        <dbReference type="ChEBI" id="CHEBI:17737"/>
        <dbReference type="ChEBI" id="CHEBI:27910"/>
        <dbReference type="ChEBI" id="CHEBI:57783"/>
        <dbReference type="ChEBI" id="CHEBI:58349"/>
    </reaction>
    <physiologicalReaction direction="left-to-right" evidence="22">
        <dbReference type="Rhea" id="RHEA:46741"/>
    </physiologicalReaction>
</comment>
<evidence type="ECO:0000256" key="1">
    <source>
        <dbReference type="ARBA" id="ARBA00004477"/>
    </source>
</evidence>
<evidence type="ECO:0000256" key="11">
    <source>
        <dbReference type="ARBA" id="ARBA00022989"/>
    </source>
</evidence>
<dbReference type="Pfam" id="PF01222">
    <property type="entry name" value="ERG4_ERG24"/>
    <property type="match status" value="1"/>
</dbReference>
<evidence type="ECO:0000256" key="17">
    <source>
        <dbReference type="ARBA" id="ARBA00023221"/>
    </source>
</evidence>
<organism evidence="25 26">
    <name type="scientific">Conidiobolus coronatus (strain ATCC 28846 / CBS 209.66 / NRRL 28638)</name>
    <name type="common">Delacroixia coronata</name>
    <dbReference type="NCBI Taxonomy" id="796925"/>
    <lineage>
        <taxon>Eukaryota</taxon>
        <taxon>Fungi</taxon>
        <taxon>Fungi incertae sedis</taxon>
        <taxon>Zoopagomycota</taxon>
        <taxon>Entomophthoromycotina</taxon>
        <taxon>Entomophthoromycetes</taxon>
        <taxon>Entomophthorales</taxon>
        <taxon>Ancylistaceae</taxon>
        <taxon>Conidiobolus</taxon>
    </lineage>
</organism>
<feature type="transmembrane region" description="Helical" evidence="24">
    <location>
        <begin position="26"/>
        <end position="49"/>
    </location>
</feature>
<feature type="transmembrane region" description="Helical" evidence="24">
    <location>
        <begin position="130"/>
        <end position="149"/>
    </location>
</feature>
<evidence type="ECO:0000256" key="22">
    <source>
        <dbReference type="ARBA" id="ARBA00047826"/>
    </source>
</evidence>
<keyword evidence="6 24" id="KW-0812">Transmembrane</keyword>
<comment type="pathway">
    <text evidence="2">Steroid biosynthesis; cholesterol biosynthesis.</text>
</comment>
<dbReference type="GO" id="GO:0016132">
    <property type="term" value="P:brassinosteroid biosynthetic process"/>
    <property type="evidence" value="ECO:0007669"/>
    <property type="project" value="TreeGrafter"/>
</dbReference>
<dbReference type="PROSITE" id="PS01017">
    <property type="entry name" value="STEROL_REDUCT_1"/>
    <property type="match status" value="1"/>
</dbReference>
<feature type="region of interest" description="Disordered" evidence="23">
    <location>
        <begin position="1"/>
        <end position="20"/>
    </location>
</feature>
<evidence type="ECO:0000256" key="5">
    <source>
        <dbReference type="ARBA" id="ARBA00022548"/>
    </source>
</evidence>
<keyword evidence="5" id="KW-0153">Cholesterol metabolism</keyword>
<keyword evidence="17" id="KW-0753">Steroid metabolism</keyword>
<evidence type="ECO:0000313" key="26">
    <source>
        <dbReference type="Proteomes" id="UP000070444"/>
    </source>
</evidence>
<evidence type="ECO:0000256" key="6">
    <source>
        <dbReference type="ARBA" id="ARBA00022692"/>
    </source>
</evidence>
<protein>
    <recommendedName>
        <fullName evidence="19">7-dehydrocholesterol reductase</fullName>
        <ecNumber evidence="18">1.3.1.21</ecNumber>
    </recommendedName>
    <alternativeName>
        <fullName evidence="20">Sterol Delta(7)-reductase</fullName>
    </alternativeName>
</protein>
<feature type="transmembrane region" description="Helical" evidence="24">
    <location>
        <begin position="87"/>
        <end position="109"/>
    </location>
</feature>
<comment type="catalytic activity">
    <reaction evidence="21">
        <text>cholesterol + NADP(+) = 7-dehydrocholesterol + NADPH + H(+)</text>
        <dbReference type="Rhea" id="RHEA:23984"/>
        <dbReference type="ChEBI" id="CHEBI:15378"/>
        <dbReference type="ChEBI" id="CHEBI:16113"/>
        <dbReference type="ChEBI" id="CHEBI:17759"/>
        <dbReference type="ChEBI" id="CHEBI:57783"/>
        <dbReference type="ChEBI" id="CHEBI:58349"/>
        <dbReference type="EC" id="1.3.1.21"/>
    </reaction>
    <physiologicalReaction direction="right-to-left" evidence="21">
        <dbReference type="Rhea" id="RHEA:23986"/>
    </physiologicalReaction>
</comment>
<dbReference type="GO" id="GO:0005789">
    <property type="term" value="C:endoplasmic reticulum membrane"/>
    <property type="evidence" value="ECO:0007669"/>
    <property type="project" value="UniProtKB-SubCell"/>
</dbReference>
<dbReference type="GO" id="GO:0006695">
    <property type="term" value="P:cholesterol biosynthetic process"/>
    <property type="evidence" value="ECO:0007669"/>
    <property type="project" value="UniProtKB-KW"/>
</dbReference>
<evidence type="ECO:0000256" key="12">
    <source>
        <dbReference type="ARBA" id="ARBA00023002"/>
    </source>
</evidence>
<keyword evidence="8" id="KW-0256">Endoplasmic reticulum</keyword>
<keyword evidence="4" id="KW-0444">Lipid biosynthesis</keyword>
<name>A0A137P3N3_CONC2</name>
<keyword evidence="10" id="KW-0752">Steroid biosynthesis</keyword>
<evidence type="ECO:0000256" key="3">
    <source>
        <dbReference type="ARBA" id="ARBA00005402"/>
    </source>
</evidence>
<keyword evidence="13" id="KW-0756">Sterol biosynthesis</keyword>
<dbReference type="EMBL" id="KQ964529">
    <property type="protein sequence ID" value="KXN69608.1"/>
    <property type="molecule type" value="Genomic_DNA"/>
</dbReference>
<comment type="similarity">
    <text evidence="3">Belongs to the ERG4/ERG24 family.</text>
</comment>
<dbReference type="InterPro" id="IPR001171">
    <property type="entry name" value="ERG24_DHCR-like"/>
</dbReference>
<dbReference type="EC" id="1.3.1.21" evidence="18"/>
<dbReference type="InterPro" id="IPR018083">
    <property type="entry name" value="Sterol_reductase_CS"/>
</dbReference>
<keyword evidence="15 24" id="KW-0472">Membrane</keyword>
<feature type="transmembrane region" description="Helical" evidence="24">
    <location>
        <begin position="396"/>
        <end position="424"/>
    </location>
</feature>
<feature type="transmembrane region" description="Helical" evidence="24">
    <location>
        <begin position="247"/>
        <end position="266"/>
    </location>
</feature>
<evidence type="ECO:0000256" key="7">
    <source>
        <dbReference type="ARBA" id="ARBA00022778"/>
    </source>
</evidence>
<feature type="transmembrane region" description="Helical" evidence="24">
    <location>
        <begin position="286"/>
        <end position="304"/>
    </location>
</feature>
<evidence type="ECO:0000256" key="8">
    <source>
        <dbReference type="ARBA" id="ARBA00022824"/>
    </source>
</evidence>
<evidence type="ECO:0000256" key="21">
    <source>
        <dbReference type="ARBA" id="ARBA00047795"/>
    </source>
</evidence>
<dbReference type="STRING" id="796925.A0A137P3N3"/>
<dbReference type="GO" id="GO:0047598">
    <property type="term" value="F:7-dehydrocholesterol reductase activity"/>
    <property type="evidence" value="ECO:0007669"/>
    <property type="project" value="UniProtKB-EC"/>
</dbReference>
<sequence>MVVDISPKKLAKDSQSGKTWGRDRDIGYPTILACASLFAICPLAIIYFWSACNSYKCSLGAPINVLLSIPFTWKNFFGWVYDLLPTPTYYGFVVYFAWVALQAFLNVVVQGPIGTGQLTPAGHILKYNVNGFRCWVITHVLYVVFGYFIPIIPLSIVHDNWGGILVAANVLGYFMTFFSYFKAHYFPSHAGDRKFSGSRLYDLFMGIEFNPRFGEWFDFKLFFNGRPGIVAWTLIDLSFAAAQYNQLGYVTNSMILLNVLHAIYVVDYFWNEDWYLRTIDIAHDHFGFYLAWGDCVLLPYMYTLQSHYLVRNPIDMSTPYFLFVTALGLTGYYIFRTVNNQKDLVRKEDGKCLIWGKPARIIRASYITSDGKKHTSVLLTSGYWGISRHFNYLGDLMLSLAMCMTCGFDHWLPYFYILWMTCLLGHRVERDSKRCHGKYGEYWEQYCKLVPYKVIPFVY</sequence>
<reference evidence="25 26" key="1">
    <citation type="journal article" date="2015" name="Genome Biol. Evol.">
        <title>Phylogenomic analyses indicate that early fungi evolved digesting cell walls of algal ancestors of land plants.</title>
        <authorList>
            <person name="Chang Y."/>
            <person name="Wang S."/>
            <person name="Sekimoto S."/>
            <person name="Aerts A.L."/>
            <person name="Choi C."/>
            <person name="Clum A."/>
            <person name="LaButti K.M."/>
            <person name="Lindquist E.A."/>
            <person name="Yee Ngan C."/>
            <person name="Ohm R.A."/>
            <person name="Salamov A.A."/>
            <person name="Grigoriev I.V."/>
            <person name="Spatafora J.W."/>
            <person name="Berbee M.L."/>
        </authorList>
    </citation>
    <scope>NUCLEOTIDE SEQUENCE [LARGE SCALE GENOMIC DNA]</scope>
    <source>
        <strain evidence="25 26">NRRL 28638</strain>
    </source>
</reference>
<gene>
    <name evidence="25" type="ORF">CONCODRAFT_85807</name>
</gene>
<dbReference type="PANTHER" id="PTHR21257">
    <property type="entry name" value="DELTA(14)-STEROL REDUCTASE"/>
    <property type="match status" value="1"/>
</dbReference>
<keyword evidence="26" id="KW-1185">Reference proteome</keyword>
<feature type="transmembrane region" description="Helical" evidence="24">
    <location>
        <begin position="61"/>
        <end position="81"/>
    </location>
</feature>
<feature type="transmembrane region" description="Helical" evidence="24">
    <location>
        <begin position="316"/>
        <end position="335"/>
    </location>
</feature>
<dbReference type="PANTHER" id="PTHR21257:SF38">
    <property type="entry name" value="7-DEHYDROCHOLESTEROL REDUCTASE"/>
    <property type="match status" value="1"/>
</dbReference>
<evidence type="ECO:0000256" key="10">
    <source>
        <dbReference type="ARBA" id="ARBA00022955"/>
    </source>
</evidence>
<keyword evidence="12" id="KW-0560">Oxidoreductase</keyword>
<evidence type="ECO:0000256" key="14">
    <source>
        <dbReference type="ARBA" id="ARBA00023098"/>
    </source>
</evidence>
<dbReference type="Proteomes" id="UP000070444">
    <property type="component" value="Unassembled WGS sequence"/>
</dbReference>
<evidence type="ECO:0000256" key="24">
    <source>
        <dbReference type="SAM" id="Phobius"/>
    </source>
</evidence>
<evidence type="ECO:0000256" key="4">
    <source>
        <dbReference type="ARBA" id="ARBA00022516"/>
    </source>
</evidence>
<evidence type="ECO:0000313" key="25">
    <source>
        <dbReference type="EMBL" id="KXN69608.1"/>
    </source>
</evidence>
<accession>A0A137P3N3</accession>
<dbReference type="OrthoDB" id="5326588at2759"/>
<evidence type="ECO:0000256" key="20">
    <source>
        <dbReference type="ARBA" id="ARBA00042688"/>
    </source>
</evidence>